<protein>
    <submittedName>
        <fullName evidence="1">Predicted protein</fullName>
    </submittedName>
</protein>
<organism evidence="2">
    <name type="scientific">Verticillium alfalfae (strain VaMs.102 / ATCC MYA-4576 / FGSC 10136)</name>
    <name type="common">Verticillium wilt of alfalfa</name>
    <name type="synonym">Verticillium albo-atrum</name>
    <dbReference type="NCBI Taxonomy" id="526221"/>
    <lineage>
        <taxon>Eukaryota</taxon>
        <taxon>Fungi</taxon>
        <taxon>Dikarya</taxon>
        <taxon>Ascomycota</taxon>
        <taxon>Pezizomycotina</taxon>
        <taxon>Sordariomycetes</taxon>
        <taxon>Hypocreomycetidae</taxon>
        <taxon>Glomerellales</taxon>
        <taxon>Plectosphaerellaceae</taxon>
        <taxon>Verticillium</taxon>
    </lineage>
</organism>
<dbReference type="RefSeq" id="XP_003000197.1">
    <property type="nucleotide sequence ID" value="XM_003000151.1"/>
</dbReference>
<dbReference type="GeneID" id="9527894"/>
<dbReference type="OrthoDB" id="10598709at2759"/>
<dbReference type="HOGENOM" id="CLU_1112052_0_0_1"/>
<evidence type="ECO:0000313" key="2">
    <source>
        <dbReference type="Proteomes" id="UP000008698"/>
    </source>
</evidence>
<keyword evidence="2" id="KW-1185">Reference proteome</keyword>
<dbReference type="AlphaFoldDB" id="C9SX92"/>
<proteinExistence type="predicted"/>
<dbReference type="KEGG" id="val:VDBG_09392"/>
<dbReference type="EMBL" id="DS985228">
    <property type="protein sequence ID" value="EEY23282.1"/>
    <property type="molecule type" value="Genomic_DNA"/>
</dbReference>
<dbReference type="Proteomes" id="UP000008698">
    <property type="component" value="Unassembled WGS sequence"/>
</dbReference>
<sequence>MALRSSISPSSSTKTQIQTAIMSPGISSRLLPHFLHHIVAVTSTFHSSPSLQHLPFRHHRLVPDWSIDCRLMQVGQSTPPAHPTAGFQLARHPHWPTVVAFALRIAPLESHALDHSITFHNPRCHSKWAGHWAFELQDSGDTPKGPMFAFFPRLAPLARPHLLMSLSHPSTMTKYGVACSRLLSHDTFMTNPLKQLVCMSQDPITKGHRSTAPSNEQRSRYYVRHLVDGLGFHLSLVDAPRPAVDVVVPT</sequence>
<gene>
    <name evidence="1" type="ORF">VDBG_09392</name>
</gene>
<name>C9SX92_VERA1</name>
<evidence type="ECO:0000313" key="1">
    <source>
        <dbReference type="EMBL" id="EEY23282.1"/>
    </source>
</evidence>
<accession>C9SX92</accession>
<reference evidence="2" key="1">
    <citation type="journal article" date="2011" name="PLoS Pathog.">
        <title>Comparative genomics yields insights into niche adaptation of plant vascular wilt pathogens.</title>
        <authorList>
            <person name="Klosterman S.J."/>
            <person name="Subbarao K.V."/>
            <person name="Kang S."/>
            <person name="Veronese P."/>
            <person name="Gold S.E."/>
            <person name="Thomma B.P.H.J."/>
            <person name="Chen Z."/>
            <person name="Henrissat B."/>
            <person name="Lee Y.-H."/>
            <person name="Park J."/>
            <person name="Garcia-Pedrajas M.D."/>
            <person name="Barbara D.J."/>
            <person name="Anchieta A."/>
            <person name="de Jonge R."/>
            <person name="Santhanam P."/>
            <person name="Maruthachalam K."/>
            <person name="Atallah Z."/>
            <person name="Amyotte S.G."/>
            <person name="Paz Z."/>
            <person name="Inderbitzin P."/>
            <person name="Hayes R.J."/>
            <person name="Heiman D.I."/>
            <person name="Young S."/>
            <person name="Zeng Q."/>
            <person name="Engels R."/>
            <person name="Galagan J."/>
            <person name="Cuomo C.A."/>
            <person name="Dobinson K.F."/>
            <person name="Ma L.-J."/>
        </authorList>
    </citation>
    <scope>NUCLEOTIDE SEQUENCE [LARGE SCALE GENOMIC DNA]</scope>
    <source>
        <strain evidence="2">VaMs.102 / ATCC MYA-4576 / FGSC 10136</strain>
    </source>
</reference>
<dbReference type="eggNOG" id="ENOG502T63U">
    <property type="taxonomic scope" value="Eukaryota"/>
</dbReference>